<keyword evidence="5 6" id="KW-0472">Membrane</keyword>
<feature type="transmembrane region" description="Helical" evidence="6">
    <location>
        <begin position="59"/>
        <end position="82"/>
    </location>
</feature>
<evidence type="ECO:0000259" key="7">
    <source>
        <dbReference type="Pfam" id="PF06271"/>
    </source>
</evidence>
<organism evidence="8 9">
    <name type="scientific">Mycolicibacterium wolinskyi</name>
    <dbReference type="NCBI Taxonomy" id="59750"/>
    <lineage>
        <taxon>Bacteria</taxon>
        <taxon>Bacillati</taxon>
        <taxon>Actinomycetota</taxon>
        <taxon>Actinomycetes</taxon>
        <taxon>Mycobacteriales</taxon>
        <taxon>Mycobacteriaceae</taxon>
        <taxon>Mycolicibacterium</taxon>
    </lineage>
</organism>
<dbReference type="PANTHER" id="PTHR36115">
    <property type="entry name" value="PROLINE-RICH ANTIGEN HOMOLOG-RELATED"/>
    <property type="match status" value="1"/>
</dbReference>
<dbReference type="GO" id="GO:0005886">
    <property type="term" value="C:plasma membrane"/>
    <property type="evidence" value="ECO:0007669"/>
    <property type="project" value="UniProtKB-SubCell"/>
</dbReference>
<keyword evidence="2" id="KW-1003">Cell membrane</keyword>
<evidence type="ECO:0000256" key="3">
    <source>
        <dbReference type="ARBA" id="ARBA00022692"/>
    </source>
</evidence>
<keyword evidence="3 6" id="KW-0812">Transmembrane</keyword>
<dbReference type="RefSeq" id="WP_085144011.1">
    <property type="nucleotide sequence ID" value="NZ_JACKUA010000037.1"/>
</dbReference>
<gene>
    <name evidence="8" type="ORF">AWC31_20355</name>
</gene>
<dbReference type="EMBL" id="LQQA01000010">
    <property type="protein sequence ID" value="ORX16409.1"/>
    <property type="molecule type" value="Genomic_DNA"/>
</dbReference>
<protein>
    <recommendedName>
        <fullName evidence="7">RDD domain-containing protein</fullName>
    </recommendedName>
</protein>
<evidence type="ECO:0000313" key="8">
    <source>
        <dbReference type="EMBL" id="ORX16409.1"/>
    </source>
</evidence>
<dbReference type="OrthoDB" id="9793824at2"/>
<dbReference type="AlphaFoldDB" id="A0A1X2FEI9"/>
<evidence type="ECO:0000256" key="1">
    <source>
        <dbReference type="ARBA" id="ARBA00004651"/>
    </source>
</evidence>
<evidence type="ECO:0000313" key="9">
    <source>
        <dbReference type="Proteomes" id="UP000193964"/>
    </source>
</evidence>
<dbReference type="PANTHER" id="PTHR36115:SF6">
    <property type="entry name" value="PROLINE-RICH ANTIGEN HOMOLOG"/>
    <property type="match status" value="1"/>
</dbReference>
<comment type="subcellular location">
    <subcellularLocation>
        <location evidence="1">Cell membrane</location>
        <topology evidence="1">Multi-pass membrane protein</topology>
    </subcellularLocation>
</comment>
<evidence type="ECO:0000256" key="4">
    <source>
        <dbReference type="ARBA" id="ARBA00022989"/>
    </source>
</evidence>
<sequence length="216" mass="23746">MTQPPPGHGYGPEPGYGQPYYGAPQQTYQPQAGYYPPGPNPEMYTPWADRVLAFLIDQLPVALIFGVGYAAMLGSSLVVLAFPEQNCVGDVCRDEPSMFGVVLMIAVMVVVAALPLAYMIWNYGYRQGRTGQSIGKQVMKFKVVSEKSGQPIGFGMSLVRQLAHGIDSLICYIGYLFPLWDPKRQTIADKMVSTVCVRVPPQYPQFPPYPPASGMR</sequence>
<dbReference type="InterPro" id="IPR051791">
    <property type="entry name" value="Pra-immunoreactive"/>
</dbReference>
<comment type="caution">
    <text evidence="8">The sequence shown here is derived from an EMBL/GenBank/DDBJ whole genome shotgun (WGS) entry which is preliminary data.</text>
</comment>
<evidence type="ECO:0000256" key="5">
    <source>
        <dbReference type="ARBA" id="ARBA00023136"/>
    </source>
</evidence>
<evidence type="ECO:0000256" key="6">
    <source>
        <dbReference type="SAM" id="Phobius"/>
    </source>
</evidence>
<reference evidence="8 9" key="1">
    <citation type="submission" date="2016-01" db="EMBL/GenBank/DDBJ databases">
        <title>The new phylogeny of the genus Mycobacterium.</title>
        <authorList>
            <person name="Tarcisio F."/>
            <person name="Conor M."/>
            <person name="Antonella G."/>
            <person name="Elisabetta G."/>
            <person name="Giulia F.S."/>
            <person name="Sara T."/>
            <person name="Anna F."/>
            <person name="Clotilde B."/>
            <person name="Roberto B."/>
            <person name="Veronica D.S."/>
            <person name="Fabio R."/>
            <person name="Monica P."/>
            <person name="Olivier J."/>
            <person name="Enrico T."/>
            <person name="Nicola S."/>
        </authorList>
    </citation>
    <scope>NUCLEOTIDE SEQUENCE [LARGE SCALE GENOMIC DNA]</scope>
    <source>
        <strain evidence="8 9">ATCC 700010</strain>
    </source>
</reference>
<feature type="transmembrane region" description="Helical" evidence="6">
    <location>
        <begin position="102"/>
        <end position="121"/>
    </location>
</feature>
<dbReference type="Pfam" id="PF06271">
    <property type="entry name" value="RDD"/>
    <property type="match status" value="1"/>
</dbReference>
<name>A0A1X2FEI9_9MYCO</name>
<dbReference type="InterPro" id="IPR010432">
    <property type="entry name" value="RDD"/>
</dbReference>
<evidence type="ECO:0000256" key="2">
    <source>
        <dbReference type="ARBA" id="ARBA00022475"/>
    </source>
</evidence>
<accession>A0A1X2FEI9</accession>
<feature type="domain" description="RDD" evidence="7">
    <location>
        <begin position="44"/>
        <end position="191"/>
    </location>
</feature>
<proteinExistence type="predicted"/>
<keyword evidence="4 6" id="KW-1133">Transmembrane helix</keyword>
<dbReference type="Proteomes" id="UP000193964">
    <property type="component" value="Unassembled WGS sequence"/>
</dbReference>